<keyword evidence="3" id="KW-1185">Reference proteome</keyword>
<dbReference type="InterPro" id="IPR021109">
    <property type="entry name" value="Peptidase_aspartic_dom_sf"/>
</dbReference>
<dbReference type="AlphaFoldDB" id="A0A177ASF6"/>
<evidence type="ECO:0000313" key="3">
    <source>
        <dbReference type="Proteomes" id="UP000078046"/>
    </source>
</evidence>
<name>A0A177ASF6_9BILA</name>
<dbReference type="Pfam" id="PF00026">
    <property type="entry name" value="Asp"/>
    <property type="match status" value="1"/>
</dbReference>
<dbReference type="PROSITE" id="PS51767">
    <property type="entry name" value="PEPTIDASE_A1"/>
    <property type="match status" value="1"/>
</dbReference>
<proteinExistence type="predicted"/>
<feature type="domain" description="Peptidase A1" evidence="1">
    <location>
        <begin position="1"/>
        <end position="38"/>
    </location>
</feature>
<dbReference type="Gene3D" id="2.40.70.10">
    <property type="entry name" value="Acid Proteases"/>
    <property type="match status" value="1"/>
</dbReference>
<dbReference type="OrthoDB" id="15189at2759"/>
<dbReference type="Proteomes" id="UP000078046">
    <property type="component" value="Unassembled WGS sequence"/>
</dbReference>
<sequence>MTAFSLNNNNVNYWTFNNVFIGKIYLVFDYQKNRVGFANLKEEYKGKDDMNRCQLHSFETIDNSN</sequence>
<reference evidence="2 3" key="1">
    <citation type="submission" date="2016-04" db="EMBL/GenBank/DDBJ databases">
        <title>The genome of Intoshia linei affirms orthonectids as highly simplified spiralians.</title>
        <authorList>
            <person name="Mikhailov K.V."/>
            <person name="Slusarev G.S."/>
            <person name="Nikitin M.A."/>
            <person name="Logacheva M.D."/>
            <person name="Penin A."/>
            <person name="Aleoshin V."/>
            <person name="Panchin Y.V."/>
        </authorList>
    </citation>
    <scope>NUCLEOTIDE SEQUENCE [LARGE SCALE GENOMIC DNA]</scope>
    <source>
        <strain evidence="2">Intl2013</strain>
        <tissue evidence="2">Whole animal</tissue>
    </source>
</reference>
<dbReference type="SUPFAM" id="SSF50630">
    <property type="entry name" value="Acid proteases"/>
    <property type="match status" value="1"/>
</dbReference>
<dbReference type="InterPro" id="IPR033121">
    <property type="entry name" value="PEPTIDASE_A1"/>
</dbReference>
<dbReference type="EMBL" id="LWCA01001533">
    <property type="protein sequence ID" value="OAF64929.1"/>
    <property type="molecule type" value="Genomic_DNA"/>
</dbReference>
<accession>A0A177ASF6</accession>
<gene>
    <name evidence="2" type="ORF">A3Q56_07364</name>
</gene>
<evidence type="ECO:0000313" key="2">
    <source>
        <dbReference type="EMBL" id="OAF64929.1"/>
    </source>
</evidence>
<comment type="caution">
    <text evidence="2">The sequence shown here is derived from an EMBL/GenBank/DDBJ whole genome shotgun (WGS) entry which is preliminary data.</text>
</comment>
<protein>
    <recommendedName>
        <fullName evidence="1">Peptidase A1 domain-containing protein</fullName>
    </recommendedName>
</protein>
<evidence type="ECO:0000259" key="1">
    <source>
        <dbReference type="PROSITE" id="PS51767"/>
    </source>
</evidence>
<organism evidence="2 3">
    <name type="scientific">Intoshia linei</name>
    <dbReference type="NCBI Taxonomy" id="1819745"/>
    <lineage>
        <taxon>Eukaryota</taxon>
        <taxon>Metazoa</taxon>
        <taxon>Spiralia</taxon>
        <taxon>Lophotrochozoa</taxon>
        <taxon>Mesozoa</taxon>
        <taxon>Orthonectida</taxon>
        <taxon>Rhopaluridae</taxon>
        <taxon>Intoshia</taxon>
    </lineage>
</organism>